<dbReference type="InterPro" id="IPR011006">
    <property type="entry name" value="CheY-like_superfamily"/>
</dbReference>
<reference evidence="9" key="1">
    <citation type="journal article" date="2015" name="PeerJ">
        <title>First genomic representation of candidate bacterial phylum KSB3 points to enhanced environmental sensing as a trigger of wastewater bulking.</title>
        <authorList>
            <person name="Sekiguchi Y."/>
            <person name="Ohashi A."/>
            <person name="Parks D.H."/>
            <person name="Yamauchi T."/>
            <person name="Tyson G.W."/>
            <person name="Hugenholtz P."/>
        </authorList>
    </citation>
    <scope>NUCLEOTIDE SEQUENCE [LARGE SCALE GENOMIC DNA]</scope>
</reference>
<proteinExistence type="predicted"/>
<feature type="domain" description="Histidine kinase" evidence="7">
    <location>
        <begin position="155"/>
        <end position="373"/>
    </location>
</feature>
<dbReference type="AlphaFoldDB" id="A0A081C812"/>
<dbReference type="InterPro" id="IPR036097">
    <property type="entry name" value="HisK_dim/P_sf"/>
</dbReference>
<dbReference type="Gene3D" id="3.40.50.2300">
    <property type="match status" value="1"/>
</dbReference>
<dbReference type="EC" id="2.7.13.3" evidence="2"/>
<keyword evidence="10" id="KW-1185">Reference proteome</keyword>
<dbReference type="PROSITE" id="PS50109">
    <property type="entry name" value="HIS_KIN"/>
    <property type="match status" value="1"/>
</dbReference>
<dbReference type="Gene3D" id="3.30.565.10">
    <property type="entry name" value="Histidine kinase-like ATPase, C-terminal domain"/>
    <property type="match status" value="1"/>
</dbReference>
<dbReference type="HOGENOM" id="CLU_000445_114_72_0"/>
<evidence type="ECO:0000259" key="7">
    <source>
        <dbReference type="PROSITE" id="PS50109"/>
    </source>
</evidence>
<dbReference type="CDD" id="cd19920">
    <property type="entry name" value="REC_PA4781-like"/>
    <property type="match status" value="1"/>
</dbReference>
<dbReference type="PANTHER" id="PTHR43547">
    <property type="entry name" value="TWO-COMPONENT HISTIDINE KINASE"/>
    <property type="match status" value="1"/>
</dbReference>
<dbReference type="PRINTS" id="PR00344">
    <property type="entry name" value="BCTRLSENSOR"/>
</dbReference>
<sequence length="373" mass="42152">MKSHRTAKGTVLIVDDNPTHLIVLSDYLTADGFDILCAQDGESAIQRAEQEHPDIILLDILMPGLDGFEICRLLKDQSVTREIPVIFMTALTEMNDKLNAFKAGGVDYITKPLQLPEVLVRINVHLTLKRQQQHIQRQNAQLKQLNHDKDRFFSIIAHDLRGSLNSLRDLTRITAENFEIYSLPKLKEMIRMQFQTTDNLSKLLENLLIWARVQQGMIEYQPQKLDLENVITWNIQLAMLRAKQKQIPLTTTIAKKTHIVHADFNMLDTIVRNLISNALKFTHSGGSIVVAATADERNVTMSVADTGIGIPSEDLPKLFRIDFKYKHLGTEHEPGTGLGLILCKEFVEKNGGNIWVESTEGKGSTFYVSFPKA</sequence>
<dbReference type="SMART" id="SM00387">
    <property type="entry name" value="HATPase_c"/>
    <property type="match status" value="1"/>
</dbReference>
<dbReference type="eggNOG" id="COG3706">
    <property type="taxonomic scope" value="Bacteria"/>
</dbReference>
<evidence type="ECO:0000259" key="8">
    <source>
        <dbReference type="PROSITE" id="PS50110"/>
    </source>
</evidence>
<dbReference type="SMART" id="SM00448">
    <property type="entry name" value="REC"/>
    <property type="match status" value="1"/>
</dbReference>
<dbReference type="SUPFAM" id="SSF52172">
    <property type="entry name" value="CheY-like"/>
    <property type="match status" value="1"/>
</dbReference>
<evidence type="ECO:0000256" key="4">
    <source>
        <dbReference type="ARBA" id="ARBA00022679"/>
    </source>
</evidence>
<accession>A0A081C812</accession>
<dbReference type="Pfam" id="PF00072">
    <property type="entry name" value="Response_reg"/>
    <property type="match status" value="1"/>
</dbReference>
<dbReference type="EMBL" id="DF820474">
    <property type="protein sequence ID" value="GAK60717.1"/>
    <property type="molecule type" value="Genomic_DNA"/>
</dbReference>
<dbReference type="Gene3D" id="1.10.287.130">
    <property type="match status" value="1"/>
</dbReference>
<evidence type="ECO:0000256" key="2">
    <source>
        <dbReference type="ARBA" id="ARBA00012438"/>
    </source>
</evidence>
<dbReference type="GO" id="GO:0000155">
    <property type="term" value="F:phosphorelay sensor kinase activity"/>
    <property type="evidence" value="ECO:0007669"/>
    <property type="project" value="InterPro"/>
</dbReference>
<keyword evidence="3 6" id="KW-0597">Phosphoprotein</keyword>
<name>A0A081C812_VECG1</name>
<dbReference type="FunFam" id="3.30.565.10:FF:000006">
    <property type="entry name" value="Sensor histidine kinase WalK"/>
    <property type="match status" value="1"/>
</dbReference>
<dbReference type="InterPro" id="IPR004358">
    <property type="entry name" value="Sig_transdc_His_kin-like_C"/>
</dbReference>
<dbReference type="PROSITE" id="PS50110">
    <property type="entry name" value="RESPONSE_REGULATORY"/>
    <property type="match status" value="1"/>
</dbReference>
<dbReference type="SUPFAM" id="SSF47384">
    <property type="entry name" value="Homodimeric domain of signal transducing histidine kinase"/>
    <property type="match status" value="1"/>
</dbReference>
<comment type="catalytic activity">
    <reaction evidence="1">
        <text>ATP + protein L-histidine = ADP + protein N-phospho-L-histidine.</text>
        <dbReference type="EC" id="2.7.13.3"/>
    </reaction>
</comment>
<organism evidence="9">
    <name type="scientific">Vecturithrix granuli</name>
    <dbReference type="NCBI Taxonomy" id="1499967"/>
    <lineage>
        <taxon>Bacteria</taxon>
        <taxon>Candidatus Moduliflexota</taxon>
        <taxon>Candidatus Vecturitrichia</taxon>
        <taxon>Candidatus Vecturitrichales</taxon>
        <taxon>Candidatus Vecturitrichaceae</taxon>
        <taxon>Candidatus Vecturithrix</taxon>
    </lineage>
</organism>
<feature type="domain" description="Response regulatory" evidence="8">
    <location>
        <begin position="10"/>
        <end position="126"/>
    </location>
</feature>
<dbReference type="SUPFAM" id="SSF55874">
    <property type="entry name" value="ATPase domain of HSP90 chaperone/DNA topoisomerase II/histidine kinase"/>
    <property type="match status" value="1"/>
</dbReference>
<dbReference type="PANTHER" id="PTHR43547:SF2">
    <property type="entry name" value="HYBRID SIGNAL TRANSDUCTION HISTIDINE KINASE C"/>
    <property type="match status" value="1"/>
</dbReference>
<dbReference type="STRING" id="1499967.U27_00615"/>
<gene>
    <name evidence="9" type="ORF">U27_00615</name>
</gene>
<dbReference type="InterPro" id="IPR005467">
    <property type="entry name" value="His_kinase_dom"/>
</dbReference>
<dbReference type="eggNOG" id="COG2205">
    <property type="taxonomic scope" value="Bacteria"/>
</dbReference>
<evidence type="ECO:0000256" key="6">
    <source>
        <dbReference type="PROSITE-ProRule" id="PRU00169"/>
    </source>
</evidence>
<dbReference type="Pfam" id="PF02518">
    <property type="entry name" value="HATPase_c"/>
    <property type="match status" value="1"/>
</dbReference>
<keyword evidence="5 9" id="KW-0418">Kinase</keyword>
<dbReference type="InterPro" id="IPR036890">
    <property type="entry name" value="HATPase_C_sf"/>
</dbReference>
<evidence type="ECO:0000256" key="1">
    <source>
        <dbReference type="ARBA" id="ARBA00000085"/>
    </source>
</evidence>
<dbReference type="Proteomes" id="UP000030661">
    <property type="component" value="Unassembled WGS sequence"/>
</dbReference>
<dbReference type="InterPro" id="IPR001789">
    <property type="entry name" value="Sig_transdc_resp-reg_receiver"/>
</dbReference>
<dbReference type="InterPro" id="IPR003594">
    <property type="entry name" value="HATPase_dom"/>
</dbReference>
<evidence type="ECO:0000313" key="10">
    <source>
        <dbReference type="Proteomes" id="UP000030661"/>
    </source>
</evidence>
<keyword evidence="4" id="KW-0808">Transferase</keyword>
<evidence type="ECO:0000256" key="5">
    <source>
        <dbReference type="ARBA" id="ARBA00022777"/>
    </source>
</evidence>
<protein>
    <recommendedName>
        <fullName evidence="2">histidine kinase</fullName>
        <ecNumber evidence="2">2.7.13.3</ecNumber>
    </recommendedName>
</protein>
<evidence type="ECO:0000256" key="3">
    <source>
        <dbReference type="ARBA" id="ARBA00022553"/>
    </source>
</evidence>
<evidence type="ECO:0000313" key="9">
    <source>
        <dbReference type="EMBL" id="GAK60717.1"/>
    </source>
</evidence>
<dbReference type="CDD" id="cd00075">
    <property type="entry name" value="HATPase"/>
    <property type="match status" value="1"/>
</dbReference>
<feature type="modified residue" description="4-aspartylphosphate" evidence="6">
    <location>
        <position position="59"/>
    </location>
</feature>